<dbReference type="RefSeq" id="WP_086543129.1">
    <property type="nucleotide sequence ID" value="NZ_MSSW01000063.1"/>
</dbReference>
<evidence type="ECO:0000313" key="3">
    <source>
        <dbReference type="Proteomes" id="UP000256405"/>
    </source>
</evidence>
<keyword evidence="3" id="KW-1185">Reference proteome</keyword>
<dbReference type="Proteomes" id="UP000256405">
    <property type="component" value="Unassembled WGS sequence"/>
</dbReference>
<protein>
    <recommendedName>
        <fullName evidence="4">Outer membrane protein with beta-barrel domain</fullName>
    </recommendedName>
</protein>
<reference evidence="2 3" key="1">
    <citation type="submission" date="2018-08" db="EMBL/GenBank/DDBJ databases">
        <title>Genomic Encyclopedia of Archaeal and Bacterial Type Strains, Phase II (KMG-II): from individual species to whole genera.</title>
        <authorList>
            <person name="Goeker M."/>
        </authorList>
    </citation>
    <scope>NUCLEOTIDE SEQUENCE [LARGE SCALE GENOMIC DNA]</scope>
    <source>
        <strain evidence="2 3">DSM 15986</strain>
    </source>
</reference>
<dbReference type="EMBL" id="QUNF01000029">
    <property type="protein sequence ID" value="REG81100.1"/>
    <property type="molecule type" value="Genomic_DNA"/>
</dbReference>
<comment type="caution">
    <text evidence="2">The sequence shown here is derived from an EMBL/GenBank/DDBJ whole genome shotgun (WGS) entry which is preliminary data.</text>
</comment>
<gene>
    <name evidence="2" type="ORF">C8N25_12945</name>
</gene>
<evidence type="ECO:0008006" key="4">
    <source>
        <dbReference type="Google" id="ProtNLM"/>
    </source>
</evidence>
<sequence>MKKLVLLSLTLFTFISLAQAQISAGVNIQSSETFVTVGTDPNNQIFGEGRIGTGGDIGVELMGAYNIIQKDDVNFYLGLGLGLDDDRKSNRDDEDDIYIAIPFGLLVTPFNSKNLGLVLEAAPILADDHGDYFRAGFGFKYTF</sequence>
<keyword evidence="1" id="KW-0732">Signal</keyword>
<accession>A0A3E0DEG2</accession>
<evidence type="ECO:0000313" key="2">
    <source>
        <dbReference type="EMBL" id="REG81100.1"/>
    </source>
</evidence>
<organism evidence="2 3">
    <name type="scientific">Algoriphagus antarcticus</name>
    <dbReference type="NCBI Taxonomy" id="238540"/>
    <lineage>
        <taxon>Bacteria</taxon>
        <taxon>Pseudomonadati</taxon>
        <taxon>Bacteroidota</taxon>
        <taxon>Cytophagia</taxon>
        <taxon>Cytophagales</taxon>
        <taxon>Cyclobacteriaceae</taxon>
        <taxon>Algoriphagus</taxon>
    </lineage>
</organism>
<proteinExistence type="predicted"/>
<dbReference type="OrthoDB" id="824482at2"/>
<dbReference type="AlphaFoldDB" id="A0A3E0DEG2"/>
<evidence type="ECO:0000256" key="1">
    <source>
        <dbReference type="SAM" id="SignalP"/>
    </source>
</evidence>
<name>A0A3E0DEG2_9BACT</name>
<feature type="chain" id="PRO_5017677665" description="Outer membrane protein with beta-barrel domain" evidence="1">
    <location>
        <begin position="21"/>
        <end position="143"/>
    </location>
</feature>
<feature type="signal peptide" evidence="1">
    <location>
        <begin position="1"/>
        <end position="20"/>
    </location>
</feature>